<evidence type="ECO:0000256" key="5">
    <source>
        <dbReference type="ARBA" id="ARBA00023251"/>
    </source>
</evidence>
<evidence type="ECO:0000256" key="2">
    <source>
        <dbReference type="ARBA" id="ARBA00022692"/>
    </source>
</evidence>
<organism evidence="8 9">
    <name type="scientific">Streptomyces castrisilvae</name>
    <dbReference type="NCBI Taxonomy" id="3033811"/>
    <lineage>
        <taxon>Bacteria</taxon>
        <taxon>Bacillati</taxon>
        <taxon>Actinomycetota</taxon>
        <taxon>Actinomycetes</taxon>
        <taxon>Kitasatosporales</taxon>
        <taxon>Streptomycetaceae</taxon>
        <taxon>Streptomyces</taxon>
    </lineage>
</organism>
<evidence type="ECO:0000256" key="3">
    <source>
        <dbReference type="ARBA" id="ARBA00022989"/>
    </source>
</evidence>
<evidence type="ECO:0000259" key="7">
    <source>
        <dbReference type="Pfam" id="PF01061"/>
    </source>
</evidence>
<keyword evidence="2 6" id="KW-0812">Transmembrane</keyword>
<name>A0ABY9HJ95_9ACTN</name>
<evidence type="ECO:0000313" key="9">
    <source>
        <dbReference type="Proteomes" id="UP001239522"/>
    </source>
</evidence>
<feature type="domain" description="ABC-2 type transporter transmembrane" evidence="7">
    <location>
        <begin position="50"/>
        <end position="238"/>
    </location>
</feature>
<feature type="transmembrane region" description="Helical" evidence="6">
    <location>
        <begin position="21"/>
        <end position="40"/>
    </location>
</feature>
<keyword evidence="3 6" id="KW-1133">Transmembrane helix</keyword>
<evidence type="ECO:0000256" key="6">
    <source>
        <dbReference type="SAM" id="Phobius"/>
    </source>
</evidence>
<keyword evidence="4 6" id="KW-0472">Membrane</keyword>
<feature type="transmembrane region" description="Helical" evidence="6">
    <location>
        <begin position="160"/>
        <end position="185"/>
    </location>
</feature>
<feature type="transmembrane region" description="Helical" evidence="6">
    <location>
        <begin position="250"/>
        <end position="271"/>
    </location>
</feature>
<dbReference type="Proteomes" id="UP001239522">
    <property type="component" value="Chromosome"/>
</dbReference>
<dbReference type="EMBL" id="CP120997">
    <property type="protein sequence ID" value="WLQ34625.1"/>
    <property type="molecule type" value="Genomic_DNA"/>
</dbReference>
<keyword evidence="5" id="KW-0046">Antibiotic resistance</keyword>
<dbReference type="PANTHER" id="PTHR43229">
    <property type="entry name" value="NODULATION PROTEIN J"/>
    <property type="match status" value="1"/>
</dbReference>
<evidence type="ECO:0000313" key="8">
    <source>
        <dbReference type="EMBL" id="WLQ34625.1"/>
    </source>
</evidence>
<evidence type="ECO:0000256" key="4">
    <source>
        <dbReference type="ARBA" id="ARBA00023136"/>
    </source>
</evidence>
<dbReference type="Pfam" id="PF01061">
    <property type="entry name" value="ABC2_membrane"/>
    <property type="match status" value="1"/>
</dbReference>
<feature type="transmembrane region" description="Helical" evidence="6">
    <location>
        <begin position="52"/>
        <end position="70"/>
    </location>
</feature>
<dbReference type="InterPro" id="IPR013525">
    <property type="entry name" value="ABC2_TM"/>
</dbReference>
<keyword evidence="9" id="KW-1185">Reference proteome</keyword>
<accession>A0ABY9HJ95</accession>
<feature type="transmembrane region" description="Helical" evidence="6">
    <location>
        <begin position="130"/>
        <end position="154"/>
    </location>
</feature>
<protein>
    <submittedName>
        <fullName evidence="8">ABC transporter permease</fullName>
    </submittedName>
</protein>
<gene>
    <name evidence="8" type="ORF">P8A18_14805</name>
</gene>
<dbReference type="RefSeq" id="WP_306054946.1">
    <property type="nucleotide sequence ID" value="NZ_CP120997.1"/>
</dbReference>
<sequence>MPARTPFLDPGPAPADRSPRLYRRIVSAWRLVVIGGALSYRALFNWTTPPMFIGTLLVGPLLQLLFFVFLGRQLQVADDRFYLLGNAVISASTACVYGGTMAVANERRYGTLGAVLLSPRNRAPLWFGRALPYVLNGLLISVFTLSAACLLLGLRIPVAALPGLGAVLLAASAGCSAFGLALGALGLRFRDVFLVSNVASSVLLLLTGANVPRETLPGWMRALGDVLPLTHAADAARQLSAGAGLDGRGVAAELATGAGYALLAVVLLAVFERGSRRRATLDVM</sequence>
<dbReference type="InterPro" id="IPR000412">
    <property type="entry name" value="ABC_2_transport"/>
</dbReference>
<dbReference type="PANTHER" id="PTHR43229:SF2">
    <property type="entry name" value="NODULATION PROTEIN J"/>
    <property type="match status" value="1"/>
</dbReference>
<dbReference type="PIRSF" id="PIRSF006648">
    <property type="entry name" value="DrrB"/>
    <property type="match status" value="1"/>
</dbReference>
<proteinExistence type="predicted"/>
<dbReference type="InterPro" id="IPR051784">
    <property type="entry name" value="Nod_factor_ABC_transporter"/>
</dbReference>
<reference evidence="8 9" key="1">
    <citation type="submission" date="2023-03" db="EMBL/GenBank/DDBJ databases">
        <title>Isolation and description of six Streptomyces strains from soil environments, able to metabolize different microbial glucans.</title>
        <authorList>
            <person name="Widen T."/>
            <person name="Larsbrink J."/>
        </authorList>
    </citation>
    <scope>NUCLEOTIDE SEQUENCE [LARGE SCALE GENOMIC DNA]</scope>
    <source>
        <strain evidence="8 9">Mut1</strain>
    </source>
</reference>
<comment type="subcellular location">
    <subcellularLocation>
        <location evidence="1">Membrane</location>
        <topology evidence="1">Multi-pass membrane protein</topology>
    </subcellularLocation>
</comment>
<evidence type="ECO:0000256" key="1">
    <source>
        <dbReference type="ARBA" id="ARBA00004141"/>
    </source>
</evidence>